<evidence type="ECO:0000256" key="8">
    <source>
        <dbReference type="PIRNR" id="PIRNR005096"/>
    </source>
</evidence>
<accession>A0ABW5XX59</accession>
<dbReference type="GO" id="GO:0016853">
    <property type="term" value="F:isomerase activity"/>
    <property type="evidence" value="ECO:0007669"/>
    <property type="project" value="UniProtKB-KW"/>
</dbReference>
<protein>
    <recommendedName>
        <fullName evidence="5 8">Aldose 1-epimerase</fullName>
        <ecNumber evidence="4 8">5.1.3.3</ecNumber>
    </recommendedName>
</protein>
<dbReference type="Pfam" id="PF01263">
    <property type="entry name" value="Aldose_epim"/>
    <property type="match status" value="1"/>
</dbReference>
<dbReference type="InterPro" id="IPR008183">
    <property type="entry name" value="Aldose_1/G6P_1-epimerase"/>
</dbReference>
<dbReference type="EC" id="5.1.3.3" evidence="4 8"/>
<keyword evidence="10" id="KW-1185">Reference proteome</keyword>
<sequence length="338" mass="37755">MNYVVNAVTQDIHTITLNAKDGANIVLTNAGAAIVALWVPDKERQLGNVVLGYENIEQYLNNDMALGATIGRHAGRIEQAQICINGAQIQLPANEGTHLLHGNFSSLLWNYEIIERADDISVVFTLHSDAGSDGFPGNVDVNVTMTFNEAHELRIDYDALSDAKTVLNLTNHSYFNLSGHPFQPIGDHLLEVKSDYYLELAEDSIPTYAKATRNSSFDFSEPQLLAHLFDKDDVQLTRGGGLDHPFHLLPQQPQIRLVEPHVGRVLTVETSYPFAVIYSGNNIDETAILTEHLQAKKQSAICFETQLAPYSHFKKRFDAELAANQRYHYTTNFRFTTL</sequence>
<dbReference type="EMBL" id="JBHUOR010000019">
    <property type="protein sequence ID" value="MFD2867598.1"/>
    <property type="molecule type" value="Genomic_DNA"/>
</dbReference>
<comment type="caution">
    <text evidence="9">The sequence shown here is derived from an EMBL/GenBank/DDBJ whole genome shotgun (WGS) entry which is preliminary data.</text>
</comment>
<name>A0ABW5XX59_9BACL</name>
<keyword evidence="6 8" id="KW-0413">Isomerase</keyword>
<dbReference type="CDD" id="cd09019">
    <property type="entry name" value="galactose_mutarotase_like"/>
    <property type="match status" value="1"/>
</dbReference>
<gene>
    <name evidence="9" type="ORF">ACFSY7_03645</name>
</gene>
<dbReference type="SUPFAM" id="SSF74650">
    <property type="entry name" value="Galactose mutarotase-like"/>
    <property type="match status" value="1"/>
</dbReference>
<evidence type="ECO:0000256" key="5">
    <source>
        <dbReference type="ARBA" id="ARBA00014165"/>
    </source>
</evidence>
<dbReference type="PIRSF" id="PIRSF005096">
    <property type="entry name" value="GALM"/>
    <property type="match status" value="1"/>
</dbReference>
<evidence type="ECO:0000256" key="7">
    <source>
        <dbReference type="ARBA" id="ARBA00023277"/>
    </source>
</evidence>
<dbReference type="InterPro" id="IPR011013">
    <property type="entry name" value="Gal_mutarotase_sf_dom"/>
</dbReference>
<comment type="catalytic activity">
    <reaction evidence="1 8">
        <text>alpha-D-glucose = beta-D-glucose</text>
        <dbReference type="Rhea" id="RHEA:10264"/>
        <dbReference type="ChEBI" id="CHEBI:15903"/>
        <dbReference type="ChEBI" id="CHEBI:17925"/>
        <dbReference type="EC" id="5.1.3.3"/>
    </reaction>
</comment>
<dbReference type="PANTHER" id="PTHR10091">
    <property type="entry name" value="ALDOSE-1-EPIMERASE"/>
    <property type="match status" value="1"/>
</dbReference>
<reference evidence="10" key="1">
    <citation type="journal article" date="2019" name="Int. J. Syst. Evol. Microbiol.">
        <title>The Global Catalogue of Microorganisms (GCM) 10K type strain sequencing project: providing services to taxonomists for standard genome sequencing and annotation.</title>
        <authorList>
            <consortium name="The Broad Institute Genomics Platform"/>
            <consortium name="The Broad Institute Genome Sequencing Center for Infectious Disease"/>
            <person name="Wu L."/>
            <person name="Ma J."/>
        </authorList>
    </citation>
    <scope>NUCLEOTIDE SEQUENCE [LARGE SCALE GENOMIC DNA]</scope>
    <source>
        <strain evidence="10">KCTC 33522</strain>
    </source>
</reference>
<comment type="pathway">
    <text evidence="2 8">Carbohydrate metabolism; hexose metabolism.</text>
</comment>
<evidence type="ECO:0000256" key="2">
    <source>
        <dbReference type="ARBA" id="ARBA00005028"/>
    </source>
</evidence>
<evidence type="ECO:0000313" key="9">
    <source>
        <dbReference type="EMBL" id="MFD2867598.1"/>
    </source>
</evidence>
<evidence type="ECO:0000256" key="4">
    <source>
        <dbReference type="ARBA" id="ARBA00013185"/>
    </source>
</evidence>
<evidence type="ECO:0000256" key="1">
    <source>
        <dbReference type="ARBA" id="ARBA00001614"/>
    </source>
</evidence>
<dbReference type="PROSITE" id="PS00545">
    <property type="entry name" value="ALDOSE_1_EPIMERASE"/>
    <property type="match status" value="1"/>
</dbReference>
<comment type="similarity">
    <text evidence="3 8">Belongs to the aldose epimerase family.</text>
</comment>
<dbReference type="Proteomes" id="UP001597568">
    <property type="component" value="Unassembled WGS sequence"/>
</dbReference>
<dbReference type="InterPro" id="IPR014718">
    <property type="entry name" value="GH-type_carb-bd"/>
</dbReference>
<dbReference type="InterPro" id="IPR047215">
    <property type="entry name" value="Galactose_mutarotase-like"/>
</dbReference>
<evidence type="ECO:0000256" key="6">
    <source>
        <dbReference type="ARBA" id="ARBA00023235"/>
    </source>
</evidence>
<proteinExistence type="inferred from homology"/>
<dbReference type="Gene3D" id="2.70.98.10">
    <property type="match status" value="1"/>
</dbReference>
<evidence type="ECO:0000256" key="3">
    <source>
        <dbReference type="ARBA" id="ARBA00006206"/>
    </source>
</evidence>
<dbReference type="InterPro" id="IPR018052">
    <property type="entry name" value="Ald1_epimerase_CS"/>
</dbReference>
<dbReference type="RefSeq" id="WP_380146889.1">
    <property type="nucleotide sequence ID" value="NZ_JBHUOR010000019.1"/>
</dbReference>
<dbReference type="InterPro" id="IPR015443">
    <property type="entry name" value="Aldose_1-epimerase"/>
</dbReference>
<evidence type="ECO:0000313" key="10">
    <source>
        <dbReference type="Proteomes" id="UP001597568"/>
    </source>
</evidence>
<dbReference type="PANTHER" id="PTHR10091:SF0">
    <property type="entry name" value="GALACTOSE MUTAROTASE"/>
    <property type="match status" value="1"/>
</dbReference>
<keyword evidence="7 8" id="KW-0119">Carbohydrate metabolism</keyword>
<organism evidence="9 10">
    <name type="scientific">Kurthia populi</name>
    <dbReference type="NCBI Taxonomy" id="1562132"/>
    <lineage>
        <taxon>Bacteria</taxon>
        <taxon>Bacillati</taxon>
        <taxon>Bacillota</taxon>
        <taxon>Bacilli</taxon>
        <taxon>Bacillales</taxon>
        <taxon>Caryophanaceae</taxon>
        <taxon>Kurthia</taxon>
    </lineage>
</organism>